<dbReference type="GO" id="GO:0007411">
    <property type="term" value="P:axon guidance"/>
    <property type="evidence" value="ECO:0007669"/>
    <property type="project" value="TreeGrafter"/>
</dbReference>
<feature type="compositionally biased region" description="Polar residues" evidence="1">
    <location>
        <begin position="318"/>
        <end position="334"/>
    </location>
</feature>
<evidence type="ECO:0000256" key="1">
    <source>
        <dbReference type="SAM" id="MobiDB-lite"/>
    </source>
</evidence>
<organism evidence="3 4">
    <name type="scientific">Muntiacus reevesi</name>
    <name type="common">Reeves' muntjac</name>
    <name type="synonym">Cervus reevesi</name>
    <dbReference type="NCBI Taxonomy" id="9886"/>
    <lineage>
        <taxon>Eukaryota</taxon>
        <taxon>Metazoa</taxon>
        <taxon>Chordata</taxon>
        <taxon>Craniata</taxon>
        <taxon>Vertebrata</taxon>
        <taxon>Euteleostomi</taxon>
        <taxon>Mammalia</taxon>
        <taxon>Eutheria</taxon>
        <taxon>Laurasiatheria</taxon>
        <taxon>Artiodactyla</taxon>
        <taxon>Ruminantia</taxon>
        <taxon>Pecora</taxon>
        <taxon>Cervidae</taxon>
        <taxon>Muntiacinae</taxon>
        <taxon>Muntiacus</taxon>
    </lineage>
</organism>
<dbReference type="GO" id="GO:0008154">
    <property type="term" value="P:actin polymerization or depolymerization"/>
    <property type="evidence" value="ECO:0007669"/>
    <property type="project" value="TreeGrafter"/>
</dbReference>
<dbReference type="EMBL" id="VCEB01000013">
    <property type="protein sequence ID" value="KAB0370925.1"/>
    <property type="molecule type" value="Genomic_DNA"/>
</dbReference>
<feature type="compositionally biased region" description="Polar residues" evidence="1">
    <location>
        <begin position="300"/>
        <end position="310"/>
    </location>
</feature>
<dbReference type="GO" id="GO:0005522">
    <property type="term" value="F:profilin binding"/>
    <property type="evidence" value="ECO:0007669"/>
    <property type="project" value="TreeGrafter"/>
</dbReference>
<evidence type="ECO:0000313" key="3">
    <source>
        <dbReference type="EMBL" id="KAB0370925.1"/>
    </source>
</evidence>
<feature type="domain" description="WH1" evidence="2">
    <location>
        <begin position="18"/>
        <end position="72"/>
    </location>
</feature>
<gene>
    <name evidence="3" type="ORF">FD755_017334</name>
</gene>
<feature type="compositionally biased region" description="Basic and acidic residues" evidence="1">
    <location>
        <begin position="117"/>
        <end position="135"/>
    </location>
</feature>
<feature type="compositionally biased region" description="Pro residues" evidence="1">
    <location>
        <begin position="181"/>
        <end position="213"/>
    </location>
</feature>
<feature type="compositionally biased region" description="Low complexity" evidence="1">
    <location>
        <begin position="166"/>
        <end position="180"/>
    </location>
</feature>
<feature type="region of interest" description="Disordered" evidence="1">
    <location>
        <begin position="164"/>
        <end position="213"/>
    </location>
</feature>
<dbReference type="Pfam" id="PF00568">
    <property type="entry name" value="WH1"/>
    <property type="match status" value="1"/>
</dbReference>
<reference evidence="3 4" key="1">
    <citation type="submission" date="2019-06" db="EMBL/GenBank/DDBJ databases">
        <title>Discovery of a novel chromosome fission-fusion reversal in muntjac.</title>
        <authorList>
            <person name="Mudd A.B."/>
            <person name="Bredeson J.V."/>
            <person name="Baum R."/>
            <person name="Hockemeyer D."/>
            <person name="Rokhsar D.S."/>
        </authorList>
    </citation>
    <scope>NUCLEOTIDE SEQUENCE [LARGE SCALE GENOMIC DNA]</scope>
    <source>
        <strain evidence="3">UCam_UCB_Mr</strain>
        <tissue evidence="3">Fibroblast cell line</tissue>
    </source>
</reference>
<feature type="region of interest" description="Disordered" evidence="1">
    <location>
        <begin position="110"/>
        <end position="135"/>
    </location>
</feature>
<keyword evidence="4" id="KW-1185">Reference proteome</keyword>
<dbReference type="AlphaFoldDB" id="A0A5N3XB74"/>
<evidence type="ECO:0000313" key="4">
    <source>
        <dbReference type="Proteomes" id="UP000326062"/>
    </source>
</evidence>
<protein>
    <recommendedName>
        <fullName evidence="2">WH1 domain-containing protein</fullName>
    </recommendedName>
</protein>
<proteinExistence type="predicted"/>
<feature type="region of interest" description="Disordered" evidence="1">
    <location>
        <begin position="246"/>
        <end position="352"/>
    </location>
</feature>
<accession>A0A5N3XB74</accession>
<dbReference type="Proteomes" id="UP000326062">
    <property type="component" value="Chromosome 10"/>
</dbReference>
<dbReference type="PANTHER" id="PTHR11202">
    <property type="entry name" value="SPROUTY-RELATED, EVH1 DOMAIN-CONTAINING PROTEIN FAMILY MEMBER"/>
    <property type="match status" value="1"/>
</dbReference>
<dbReference type="SUPFAM" id="SSF50729">
    <property type="entry name" value="PH domain-like"/>
    <property type="match status" value="1"/>
</dbReference>
<feature type="non-terminal residue" evidence="3">
    <location>
        <position position="1"/>
    </location>
</feature>
<name>A0A5N3XB74_MUNRE</name>
<dbReference type="GO" id="GO:0017124">
    <property type="term" value="F:SH3 domain binding"/>
    <property type="evidence" value="ECO:0007669"/>
    <property type="project" value="TreeGrafter"/>
</dbReference>
<sequence length="352" mass="38351">DGASKKWVPAGGSAGKILDQHQVVINCIVPKGLKYNRATEIFHPGRDTRQAYSLNFGSKEEASVFASALMHALLLLLLLSRFSRPTLLPQNSQLPAQELAWERLARGRKKRARLKKERLGREERGDHLEQERERERLERLDLERGGAENIKCRRLCLCGESSASEPGLQAASQGPAQASAAPPPPPGSPPPTPLPCSGPPPPPPPLPNQVPPSPPLPLPALPLPASGFFFLSGIHNASFQAEKFGVNSASSKGDNGKRNAERGSTVEREQKEDKTEDSEPVTPKASSISTHEPTRKPWERTNTTNGSTPSVVCPMIHSTDQTAPWSQGNASRVQTDLDEMRKEFSQKKSSLM</sequence>
<evidence type="ECO:0000259" key="2">
    <source>
        <dbReference type="Pfam" id="PF00568"/>
    </source>
</evidence>
<dbReference type="InterPro" id="IPR000697">
    <property type="entry name" value="WH1/EVH1_dom"/>
</dbReference>
<dbReference type="PANTHER" id="PTHR11202:SF1">
    <property type="entry name" value="PROTEIN ENABLED HOMOLOG"/>
    <property type="match status" value="1"/>
</dbReference>
<feature type="non-terminal residue" evidence="3">
    <location>
        <position position="352"/>
    </location>
</feature>
<dbReference type="Gene3D" id="2.30.29.30">
    <property type="entry name" value="Pleckstrin-homology domain (PH domain)/Phosphotyrosine-binding domain (PTB)"/>
    <property type="match status" value="1"/>
</dbReference>
<comment type="caution">
    <text evidence="3">The sequence shown here is derived from an EMBL/GenBank/DDBJ whole genome shotgun (WGS) entry which is preliminary data.</text>
</comment>
<feature type="compositionally biased region" description="Basic and acidic residues" evidence="1">
    <location>
        <begin position="254"/>
        <end position="274"/>
    </location>
</feature>
<dbReference type="InterPro" id="IPR011993">
    <property type="entry name" value="PH-like_dom_sf"/>
</dbReference>
<dbReference type="GO" id="GO:0070358">
    <property type="term" value="P:actin polymerization-dependent cell motility"/>
    <property type="evidence" value="ECO:0007669"/>
    <property type="project" value="TreeGrafter"/>
</dbReference>